<name>A0ABU4JWC1_9CLOT</name>
<evidence type="ECO:0000313" key="1">
    <source>
        <dbReference type="EMBL" id="MDW8802470.1"/>
    </source>
</evidence>
<dbReference type="InterPro" id="IPR027417">
    <property type="entry name" value="P-loop_NTPase"/>
</dbReference>
<dbReference type="EMBL" id="JARUJP010000021">
    <property type="protein sequence ID" value="MDW8802470.1"/>
    <property type="molecule type" value="Genomic_DNA"/>
</dbReference>
<keyword evidence="2" id="KW-1185">Reference proteome</keyword>
<comment type="caution">
    <text evidence="1">The sequence shown here is derived from an EMBL/GenBank/DDBJ whole genome shotgun (WGS) entry which is preliminary data.</text>
</comment>
<accession>A0ABU4JWC1</accession>
<dbReference type="SUPFAM" id="SSF52540">
    <property type="entry name" value="P-loop containing nucleoside triphosphate hydrolases"/>
    <property type="match status" value="1"/>
</dbReference>
<dbReference type="RefSeq" id="WP_318798797.1">
    <property type="nucleotide sequence ID" value="NZ_JARUJP010000021.1"/>
</dbReference>
<organism evidence="1 2">
    <name type="scientific">Clostridium tanneri</name>
    <dbReference type="NCBI Taxonomy" id="3037988"/>
    <lineage>
        <taxon>Bacteria</taxon>
        <taxon>Bacillati</taxon>
        <taxon>Bacillota</taxon>
        <taxon>Clostridia</taxon>
        <taxon>Eubacteriales</taxon>
        <taxon>Clostridiaceae</taxon>
        <taxon>Clostridium</taxon>
    </lineage>
</organism>
<dbReference type="Pfam" id="PF10923">
    <property type="entry name" value="BrxC_BrxD"/>
    <property type="match status" value="1"/>
</dbReference>
<proteinExistence type="predicted"/>
<evidence type="ECO:0000313" key="2">
    <source>
        <dbReference type="Proteomes" id="UP001281656"/>
    </source>
</evidence>
<sequence>MDLDIKQARIIINSLKSGVVPDADLEFFCSGRYNEIKEFNRCLELTKEGGSAVKFITGTYGSGKSFLLNIVGQKALKENFVIANIKIEKNFKFNKGEEMYYQIMHNLGISNNHNKGTSFEEMFDIWVKELQKNKDSALADINNLISTINDYNSSFAIAFTSYIKAKINNDADLSNAASAWIKGEKNVSASLKSKFNVKASIDKTNYMSFFKAVIRLINLLGYSGLVILVDELELIVGERSNIREAAYENIRNIIDMSGAGEINNCMFLFTGTNELFENEEKGIKTYSALYKRIVSSYDNENLQFKDLRRSVIKIKGLGKEELVQLTKNIISIHSMVYKWNPQIEDETITKYAEISCSRFGNKITESNTREYSKKVVDALDIMEQNPGVDIFKNEVEVSGELVVRSKTKEETSTILDTIIEDSFFDNDIIKFD</sequence>
<dbReference type="Proteomes" id="UP001281656">
    <property type="component" value="Unassembled WGS sequence"/>
</dbReference>
<dbReference type="Gene3D" id="3.40.50.300">
    <property type="entry name" value="P-loop containing nucleotide triphosphate hydrolases"/>
    <property type="match status" value="1"/>
</dbReference>
<protein>
    <submittedName>
        <fullName evidence="1">DUF2791 family P-loop domain-containing protein</fullName>
    </submittedName>
</protein>
<gene>
    <name evidence="1" type="ORF">P8V03_15075</name>
</gene>
<reference evidence="1 2" key="1">
    <citation type="submission" date="2023-04" db="EMBL/GenBank/DDBJ databases">
        <title>Clostridium tannerae sp. nov., isolated from the fecal material of an alpaca.</title>
        <authorList>
            <person name="Miller S."/>
            <person name="Hendry M."/>
            <person name="King J."/>
            <person name="Sankaranarayanan K."/>
            <person name="Lawson P.A."/>
        </authorList>
    </citation>
    <scope>NUCLEOTIDE SEQUENCE [LARGE SCALE GENOMIC DNA]</scope>
    <source>
        <strain evidence="1 2">A1-XYC3</strain>
    </source>
</reference>
<dbReference type="InterPro" id="IPR021228">
    <property type="entry name" value="BrxD"/>
</dbReference>